<organism evidence="1 2">
    <name type="scientific">Sphaeroforma arctica JP610</name>
    <dbReference type="NCBI Taxonomy" id="667725"/>
    <lineage>
        <taxon>Eukaryota</taxon>
        <taxon>Ichthyosporea</taxon>
        <taxon>Ichthyophonida</taxon>
        <taxon>Sphaeroforma</taxon>
    </lineage>
</organism>
<evidence type="ECO:0000313" key="1">
    <source>
        <dbReference type="EMBL" id="KNC70244.1"/>
    </source>
</evidence>
<name>A0A0L0F0X1_9EUKA</name>
<dbReference type="EMBL" id="KQ251713">
    <property type="protein sequence ID" value="KNC70244.1"/>
    <property type="molecule type" value="Genomic_DNA"/>
</dbReference>
<keyword evidence="2" id="KW-1185">Reference proteome</keyword>
<dbReference type="RefSeq" id="XP_014144146.1">
    <property type="nucleotide sequence ID" value="XM_014288671.1"/>
</dbReference>
<gene>
    <name evidence="1" type="ORF">SARC_17232</name>
</gene>
<feature type="non-terminal residue" evidence="1">
    <location>
        <position position="50"/>
    </location>
</feature>
<dbReference type="GeneID" id="25917736"/>
<evidence type="ECO:0000313" key="2">
    <source>
        <dbReference type="Proteomes" id="UP000054560"/>
    </source>
</evidence>
<feature type="non-terminal residue" evidence="1">
    <location>
        <position position="1"/>
    </location>
</feature>
<dbReference type="Proteomes" id="UP000054560">
    <property type="component" value="Unassembled WGS sequence"/>
</dbReference>
<protein>
    <recommendedName>
        <fullName evidence="3">Right handed beta helix domain-containing protein</fullName>
    </recommendedName>
</protein>
<evidence type="ECO:0008006" key="3">
    <source>
        <dbReference type="Google" id="ProtNLM"/>
    </source>
</evidence>
<accession>A0A0L0F0X1</accession>
<sequence length="50" mass="5118">SEGGAIYSFEALNATNTVFKNNTAAASGAIAIQMGDGNFDNCTFLSNKAV</sequence>
<reference evidence="1 2" key="1">
    <citation type="submission" date="2011-02" db="EMBL/GenBank/DDBJ databases">
        <title>The Genome Sequence of Sphaeroforma arctica JP610.</title>
        <authorList>
            <consortium name="The Broad Institute Genome Sequencing Platform"/>
            <person name="Russ C."/>
            <person name="Cuomo C."/>
            <person name="Young S.K."/>
            <person name="Zeng Q."/>
            <person name="Gargeya S."/>
            <person name="Alvarado L."/>
            <person name="Berlin A."/>
            <person name="Chapman S.B."/>
            <person name="Chen Z."/>
            <person name="Freedman E."/>
            <person name="Gellesch M."/>
            <person name="Goldberg J."/>
            <person name="Griggs A."/>
            <person name="Gujja S."/>
            <person name="Heilman E."/>
            <person name="Heiman D."/>
            <person name="Howarth C."/>
            <person name="Mehta T."/>
            <person name="Neiman D."/>
            <person name="Pearson M."/>
            <person name="Roberts A."/>
            <person name="Saif S."/>
            <person name="Shea T."/>
            <person name="Shenoy N."/>
            <person name="Sisk P."/>
            <person name="Stolte C."/>
            <person name="Sykes S."/>
            <person name="White J."/>
            <person name="Yandava C."/>
            <person name="Burger G."/>
            <person name="Gray M.W."/>
            <person name="Holland P.W.H."/>
            <person name="King N."/>
            <person name="Lang F.B.F."/>
            <person name="Roger A.J."/>
            <person name="Ruiz-Trillo I."/>
            <person name="Haas B."/>
            <person name="Nusbaum C."/>
            <person name="Birren B."/>
        </authorList>
    </citation>
    <scope>NUCLEOTIDE SEQUENCE [LARGE SCALE GENOMIC DNA]</scope>
    <source>
        <strain evidence="1 2">JP610</strain>
    </source>
</reference>
<dbReference type="AlphaFoldDB" id="A0A0L0F0X1"/>
<proteinExistence type="predicted"/>